<dbReference type="InterPro" id="IPR006153">
    <property type="entry name" value="Cation/H_exchanger_TM"/>
</dbReference>
<comment type="caution">
    <text evidence="12">The sequence shown here is derived from an EMBL/GenBank/DDBJ whole genome shotgun (WGS) entry which is preliminary data.</text>
</comment>
<feature type="region of interest" description="Disordered" evidence="9">
    <location>
        <begin position="485"/>
        <end position="520"/>
    </location>
</feature>
<feature type="transmembrane region" description="Helical" evidence="10">
    <location>
        <begin position="336"/>
        <end position="355"/>
    </location>
</feature>
<dbReference type="EMBL" id="QICD01000012">
    <property type="protein sequence ID" value="RNL43860.1"/>
    <property type="molecule type" value="Genomic_DNA"/>
</dbReference>
<dbReference type="Pfam" id="PF00999">
    <property type="entry name" value="Na_H_Exchanger"/>
    <property type="match status" value="1"/>
</dbReference>
<comment type="subcellular location">
    <subcellularLocation>
        <location evidence="1">Membrane</location>
        <topology evidence="1">Multi-pass membrane protein</topology>
    </subcellularLocation>
</comment>
<evidence type="ECO:0000256" key="1">
    <source>
        <dbReference type="ARBA" id="ARBA00004141"/>
    </source>
</evidence>
<evidence type="ECO:0000256" key="2">
    <source>
        <dbReference type="ARBA" id="ARBA00005551"/>
    </source>
</evidence>
<gene>
    <name evidence="12" type="ORF">DMP08_07195</name>
</gene>
<dbReference type="GO" id="GO:0016020">
    <property type="term" value="C:membrane"/>
    <property type="evidence" value="ECO:0007669"/>
    <property type="project" value="UniProtKB-SubCell"/>
</dbReference>
<evidence type="ECO:0000256" key="6">
    <source>
        <dbReference type="ARBA" id="ARBA00022989"/>
    </source>
</evidence>
<dbReference type="PANTHER" id="PTHR43562">
    <property type="entry name" value="NAPA-TYPE SODIUM/HYDROGEN ANTIPORTER"/>
    <property type="match status" value="1"/>
</dbReference>
<sequence>MPTDLISLSIIALVAAACPIAAKLIPNKLIPETVFLLIAGALLGPYMAGVVQLSDSVDLLADLGLAFLFLLAGYEINPKSLTGSQGKRGLITWFVSFGVAFLVMRFIPGFSGNRFEVIAMAIALTTTALGTLMPILKERELTGTRVGESILTYGTWGELCPVLAMALLLSSRAEWKTVLILAGFVALCVAVAVVPAKAKKTGHRLFRFLTANADTTSQTMMRVTVLLLVGLITLSAVFHLDIVLGAFAAGFVLRYVIPEGDHSLETKLDGVAYGFLIPVFFVVSGAKIDLMAVFAQPMLLIGFIAMLLLIRAVPIFVALSTGKDTRDVSSHNRLTVALYCTTALPIIVAVTSVAVSAQAMTQETASVLVAAGAVTVFLMPLLASITYRVADARPLEAVKEIRENPRDIGSILREHVELERLLARQEAAARLASKQRRLEGQDARWEDLAFRLQRSSARKRLLDEALDLAAQEIAAKRAAASSEELPAAVAAEKPAPSPAATREGENLTAEDYRARRREERRRRLAQRAVREYHRRLDEIGRAAERMGASPEEALRIIEDLERREDEDAGRPASREH</sequence>
<feature type="domain" description="Cation/H+ exchanger transmembrane" evidence="11">
    <location>
        <begin position="14"/>
        <end position="382"/>
    </location>
</feature>
<evidence type="ECO:0000256" key="10">
    <source>
        <dbReference type="SAM" id="Phobius"/>
    </source>
</evidence>
<dbReference type="GO" id="GO:0015297">
    <property type="term" value="F:antiporter activity"/>
    <property type="evidence" value="ECO:0007669"/>
    <property type="project" value="UniProtKB-KW"/>
</dbReference>
<feature type="transmembrane region" description="Helical" evidence="10">
    <location>
        <begin position="367"/>
        <end position="387"/>
    </location>
</feature>
<keyword evidence="13" id="KW-1185">Reference proteome</keyword>
<feature type="transmembrane region" description="Helical" evidence="10">
    <location>
        <begin position="175"/>
        <end position="196"/>
    </location>
</feature>
<evidence type="ECO:0000259" key="11">
    <source>
        <dbReference type="Pfam" id="PF00999"/>
    </source>
</evidence>
<keyword evidence="5 10" id="KW-0812">Transmembrane</keyword>
<dbReference type="RefSeq" id="WP_123192253.1">
    <property type="nucleotide sequence ID" value="NZ_QICD01000012.1"/>
</dbReference>
<feature type="transmembrane region" description="Helical" evidence="10">
    <location>
        <begin position="34"/>
        <end position="53"/>
    </location>
</feature>
<accession>A0A3N0B985</accession>
<evidence type="ECO:0000256" key="3">
    <source>
        <dbReference type="ARBA" id="ARBA00022448"/>
    </source>
</evidence>
<dbReference type="PANTHER" id="PTHR43562:SF1">
    <property type="entry name" value="NA(+)_H(+) ANTIPORTER YJBQ-RELATED"/>
    <property type="match status" value="1"/>
</dbReference>
<dbReference type="OrthoDB" id="9793589at2"/>
<keyword evidence="4" id="KW-0050">Antiport</keyword>
<feature type="transmembrane region" description="Helical" evidence="10">
    <location>
        <begin position="59"/>
        <end position="77"/>
    </location>
</feature>
<dbReference type="AlphaFoldDB" id="A0A3N0B985"/>
<organism evidence="12 13">
    <name type="scientific">Paraeggerthella hongkongensis</name>
    <dbReference type="NCBI Taxonomy" id="230658"/>
    <lineage>
        <taxon>Bacteria</taxon>
        <taxon>Bacillati</taxon>
        <taxon>Actinomycetota</taxon>
        <taxon>Coriobacteriia</taxon>
        <taxon>Eggerthellales</taxon>
        <taxon>Eggerthellaceae</taxon>
        <taxon>Paraeggerthella</taxon>
    </lineage>
</organism>
<evidence type="ECO:0000256" key="9">
    <source>
        <dbReference type="SAM" id="MobiDB-lite"/>
    </source>
</evidence>
<evidence type="ECO:0000256" key="4">
    <source>
        <dbReference type="ARBA" id="ARBA00022449"/>
    </source>
</evidence>
<comment type="similarity">
    <text evidence="2">Belongs to the monovalent cation:proton antiporter 2 (CPA2) transporter (TC 2.A.37) family.</text>
</comment>
<dbReference type="InterPro" id="IPR038770">
    <property type="entry name" value="Na+/solute_symporter_sf"/>
</dbReference>
<evidence type="ECO:0000313" key="13">
    <source>
        <dbReference type="Proteomes" id="UP000278632"/>
    </source>
</evidence>
<evidence type="ECO:0000256" key="8">
    <source>
        <dbReference type="ARBA" id="ARBA00023136"/>
    </source>
</evidence>
<proteinExistence type="inferred from homology"/>
<keyword evidence="7" id="KW-0406">Ion transport</keyword>
<dbReference type="Gene3D" id="1.20.1530.20">
    <property type="match status" value="1"/>
</dbReference>
<keyword evidence="3" id="KW-0813">Transport</keyword>
<evidence type="ECO:0000313" key="12">
    <source>
        <dbReference type="EMBL" id="RNL43860.1"/>
    </source>
</evidence>
<dbReference type="GO" id="GO:1902600">
    <property type="term" value="P:proton transmembrane transport"/>
    <property type="evidence" value="ECO:0007669"/>
    <property type="project" value="InterPro"/>
</dbReference>
<evidence type="ECO:0000256" key="7">
    <source>
        <dbReference type="ARBA" id="ARBA00023065"/>
    </source>
</evidence>
<feature type="transmembrane region" description="Helical" evidence="10">
    <location>
        <begin position="89"/>
        <end position="111"/>
    </location>
</feature>
<feature type="transmembrane region" description="Helical" evidence="10">
    <location>
        <begin position="297"/>
        <end position="316"/>
    </location>
</feature>
<evidence type="ECO:0000256" key="5">
    <source>
        <dbReference type="ARBA" id="ARBA00022692"/>
    </source>
</evidence>
<keyword evidence="8 10" id="KW-0472">Membrane</keyword>
<feature type="transmembrane region" description="Helical" evidence="10">
    <location>
        <begin position="271"/>
        <end position="290"/>
    </location>
</feature>
<dbReference type="Proteomes" id="UP000278632">
    <property type="component" value="Unassembled WGS sequence"/>
</dbReference>
<feature type="transmembrane region" description="Helical" evidence="10">
    <location>
        <begin position="225"/>
        <end position="251"/>
    </location>
</feature>
<feature type="compositionally biased region" description="Basic and acidic residues" evidence="9">
    <location>
        <begin position="502"/>
        <end position="517"/>
    </location>
</feature>
<keyword evidence="6 10" id="KW-1133">Transmembrane helix</keyword>
<reference evidence="13" key="1">
    <citation type="submission" date="2018-05" db="EMBL/GenBank/DDBJ databases">
        <title>Genome Sequencing of selected type strains of the family Eggerthellaceae.</title>
        <authorList>
            <person name="Danylec N."/>
            <person name="Stoll D.A."/>
            <person name="Doetsch A."/>
            <person name="Huch M."/>
        </authorList>
    </citation>
    <scope>NUCLEOTIDE SEQUENCE [LARGE SCALE GENOMIC DNA]</scope>
    <source>
        <strain evidence="13">DSM 16106</strain>
    </source>
</reference>
<feature type="transmembrane region" description="Helical" evidence="10">
    <location>
        <begin position="6"/>
        <end position="22"/>
    </location>
</feature>
<protein>
    <submittedName>
        <fullName evidence="12">Sodium:proton exchanger</fullName>
    </submittedName>
</protein>
<name>A0A3N0B985_9ACTN</name>
<feature type="transmembrane region" description="Helical" evidence="10">
    <location>
        <begin position="117"/>
        <end position="136"/>
    </location>
</feature>
<feature type="transmembrane region" description="Helical" evidence="10">
    <location>
        <begin position="148"/>
        <end position="169"/>
    </location>
</feature>